<proteinExistence type="predicted"/>
<dbReference type="GO" id="GO:0005737">
    <property type="term" value="C:cytoplasm"/>
    <property type="evidence" value="ECO:0007669"/>
    <property type="project" value="UniProtKB-SubCell"/>
</dbReference>
<accession>A0A0D2A413</accession>
<protein>
    <recommendedName>
        <fullName evidence="8">IQ domain-containing protein IQM6</fullName>
    </recommendedName>
</protein>
<feature type="compositionally biased region" description="Low complexity" evidence="5">
    <location>
        <begin position="114"/>
        <end position="123"/>
    </location>
</feature>
<dbReference type="EMBL" id="KN847492">
    <property type="protein sequence ID" value="KIW19592.1"/>
    <property type="molecule type" value="Genomic_DNA"/>
</dbReference>
<dbReference type="PANTHER" id="PTHR31250:SF27">
    <property type="entry name" value="IQ DOMAIN-CONTAINING PROTEIN IQM5"/>
    <property type="match status" value="1"/>
</dbReference>
<keyword evidence="3" id="KW-0963">Cytoplasm</keyword>
<dbReference type="InterPro" id="IPR000048">
    <property type="entry name" value="IQ_motif_EF-hand-BS"/>
</dbReference>
<keyword evidence="4" id="KW-0539">Nucleus</keyword>
<feature type="compositionally biased region" description="Basic and acidic residues" evidence="5">
    <location>
        <begin position="489"/>
        <end position="506"/>
    </location>
</feature>
<name>A0A0D2A413_9EURO</name>
<evidence type="ECO:0008006" key="8">
    <source>
        <dbReference type="Google" id="ProtNLM"/>
    </source>
</evidence>
<evidence type="ECO:0000256" key="1">
    <source>
        <dbReference type="ARBA" id="ARBA00004123"/>
    </source>
</evidence>
<feature type="compositionally biased region" description="Basic and acidic residues" evidence="5">
    <location>
        <begin position="296"/>
        <end position="305"/>
    </location>
</feature>
<dbReference type="GO" id="GO:0005634">
    <property type="term" value="C:nucleus"/>
    <property type="evidence" value="ECO:0007669"/>
    <property type="project" value="UniProtKB-SubCell"/>
</dbReference>
<keyword evidence="7" id="KW-1185">Reference proteome</keyword>
<feature type="compositionally biased region" description="Polar residues" evidence="5">
    <location>
        <begin position="272"/>
        <end position="281"/>
    </location>
</feature>
<evidence type="ECO:0000313" key="7">
    <source>
        <dbReference type="Proteomes" id="UP000053328"/>
    </source>
</evidence>
<dbReference type="Pfam" id="PF00612">
    <property type="entry name" value="IQ"/>
    <property type="match status" value="1"/>
</dbReference>
<dbReference type="Proteomes" id="UP000053328">
    <property type="component" value="Unassembled WGS sequence"/>
</dbReference>
<feature type="compositionally biased region" description="Basic and acidic residues" evidence="5">
    <location>
        <begin position="132"/>
        <end position="145"/>
    </location>
</feature>
<feature type="region of interest" description="Disordered" evidence="5">
    <location>
        <begin position="78"/>
        <end position="98"/>
    </location>
</feature>
<feature type="compositionally biased region" description="Basic and acidic residues" evidence="5">
    <location>
        <begin position="519"/>
        <end position="528"/>
    </location>
</feature>
<comment type="subcellular location">
    <subcellularLocation>
        <location evidence="2">Cytoplasm</location>
    </subcellularLocation>
    <subcellularLocation>
        <location evidence="1">Nucleus</location>
    </subcellularLocation>
</comment>
<sequence>MVDAPEDGESGAQPIIPGLSEKDSLKAAILIQKSYRGHRARRQLKGFGLDATTRWYEAVKVAKYQQLTIPRDSAQPYNVSGIHGKTSEEGEAPLSPTRKKWFKATEIARRAAADDQSPSVSDLSSDESDGAEEAKRKRQESNELRKKTAKMMDLQYFLEMVDQKHRYGSNLRKYHNYWKAQDTTQNFFYWLDQGDGRNVSLPECSRERLDKEQVRYLSREERLNYLVKVNSEGLLVWAKNGELVWTKDELYKDSINGIVPVNDSAPKWQHNVPPTNSEGPYSSSSDDSSDESSEDGDGHTAGDEGERYVNEGFHRAKGPAKLKHVSAAVLFNHMIRTSLKKGHKWIFVNTSLRLYIGYKQSGAFQHSSFLHGARILAAGLIKIKRGQLRRLSPLSGHYRPPANNFRTFVHSLRDMGVDMSHVSISRSYAILIGLESYTKTRKKIKLAERKVVHEKDKLINPAKVKAEEEAQQDKSMSAEMERLHLLEQQREAAEARANERKADRSISGRLSRAMSRLKPYKESEERSPRRLPGTGPEDGIPAPEGQR</sequence>
<evidence type="ECO:0000256" key="4">
    <source>
        <dbReference type="ARBA" id="ARBA00023242"/>
    </source>
</evidence>
<organism evidence="6 7">
    <name type="scientific">Exophiala spinifera</name>
    <dbReference type="NCBI Taxonomy" id="91928"/>
    <lineage>
        <taxon>Eukaryota</taxon>
        <taxon>Fungi</taxon>
        <taxon>Dikarya</taxon>
        <taxon>Ascomycota</taxon>
        <taxon>Pezizomycotina</taxon>
        <taxon>Eurotiomycetes</taxon>
        <taxon>Chaetothyriomycetidae</taxon>
        <taxon>Chaetothyriales</taxon>
        <taxon>Herpotrichiellaceae</taxon>
        <taxon>Exophiala</taxon>
    </lineage>
</organism>
<evidence type="ECO:0000256" key="5">
    <source>
        <dbReference type="SAM" id="MobiDB-lite"/>
    </source>
</evidence>
<dbReference type="GeneID" id="27327248"/>
<dbReference type="STRING" id="91928.A0A0D2A413"/>
<reference evidence="6 7" key="1">
    <citation type="submission" date="2015-01" db="EMBL/GenBank/DDBJ databases">
        <title>The Genome Sequence of Exophiala spinifera CBS89968.</title>
        <authorList>
            <consortium name="The Broad Institute Genomics Platform"/>
            <person name="Cuomo C."/>
            <person name="de Hoog S."/>
            <person name="Gorbushina A."/>
            <person name="Stielow B."/>
            <person name="Teixiera M."/>
            <person name="Abouelleil A."/>
            <person name="Chapman S.B."/>
            <person name="Priest M."/>
            <person name="Young S.K."/>
            <person name="Wortman J."/>
            <person name="Nusbaum C."/>
            <person name="Birren B."/>
        </authorList>
    </citation>
    <scope>NUCLEOTIDE SEQUENCE [LARGE SCALE GENOMIC DNA]</scope>
    <source>
        <strain evidence="6 7">CBS 89968</strain>
    </source>
</reference>
<dbReference type="InterPro" id="IPR044159">
    <property type="entry name" value="IQM"/>
</dbReference>
<dbReference type="VEuPathDB" id="FungiDB:PV08_00165"/>
<dbReference type="AlphaFoldDB" id="A0A0D2A413"/>
<feature type="region of interest" description="Disordered" evidence="5">
    <location>
        <begin position="262"/>
        <end position="305"/>
    </location>
</feature>
<feature type="region of interest" description="Disordered" evidence="5">
    <location>
        <begin position="489"/>
        <end position="547"/>
    </location>
</feature>
<feature type="region of interest" description="Disordered" evidence="5">
    <location>
        <begin position="110"/>
        <end position="145"/>
    </location>
</feature>
<dbReference type="RefSeq" id="XP_016239808.1">
    <property type="nucleotide sequence ID" value="XM_016374532.1"/>
</dbReference>
<dbReference type="HOGENOM" id="CLU_020021_2_0_1"/>
<dbReference type="CDD" id="cd23767">
    <property type="entry name" value="IQCD"/>
    <property type="match status" value="1"/>
</dbReference>
<evidence type="ECO:0000256" key="3">
    <source>
        <dbReference type="ARBA" id="ARBA00022490"/>
    </source>
</evidence>
<dbReference type="OrthoDB" id="7344096at2759"/>
<evidence type="ECO:0000313" key="6">
    <source>
        <dbReference type="EMBL" id="KIW19592.1"/>
    </source>
</evidence>
<gene>
    <name evidence="6" type="ORF">PV08_00165</name>
</gene>
<dbReference type="PANTHER" id="PTHR31250">
    <property type="entry name" value="IQ DOMAIN-CONTAINING PROTEIN IQM3"/>
    <property type="match status" value="1"/>
</dbReference>
<dbReference type="SMART" id="SM00015">
    <property type="entry name" value="IQ"/>
    <property type="match status" value="1"/>
</dbReference>
<dbReference type="PROSITE" id="PS50096">
    <property type="entry name" value="IQ"/>
    <property type="match status" value="1"/>
</dbReference>
<evidence type="ECO:0000256" key="2">
    <source>
        <dbReference type="ARBA" id="ARBA00004496"/>
    </source>
</evidence>